<evidence type="ECO:0000313" key="2">
    <source>
        <dbReference type="EMBL" id="SFV06310.1"/>
    </source>
</evidence>
<sequence>MVFLEKTFLIVPPAPAIVADVMGRLNIPKPSKMIDVTKEKRVAKKNASSPEGTPSPENENSEDN</sequence>
<dbReference type="EMBL" id="FPBV01000029">
    <property type="protein sequence ID" value="SFV06310.1"/>
    <property type="molecule type" value="Genomic_DNA"/>
</dbReference>
<dbReference type="Proteomes" id="UP000183508">
    <property type="component" value="Unassembled WGS sequence"/>
</dbReference>
<evidence type="ECO:0000313" key="3">
    <source>
        <dbReference type="Proteomes" id="UP000183508"/>
    </source>
</evidence>
<feature type="compositionally biased region" description="Polar residues" evidence="1">
    <location>
        <begin position="46"/>
        <end position="58"/>
    </location>
</feature>
<reference evidence="3" key="1">
    <citation type="submission" date="2016-10" db="EMBL/GenBank/DDBJ databases">
        <authorList>
            <person name="Varghese N."/>
        </authorList>
    </citation>
    <scope>NUCLEOTIDE SEQUENCE [LARGE SCALE GENOMIC DNA]</scope>
    <source>
        <strain evidence="3">DSM 17980</strain>
    </source>
</reference>
<organism evidence="2 3">
    <name type="scientific">Alicyclobacillus macrosporangiidus</name>
    <dbReference type="NCBI Taxonomy" id="392015"/>
    <lineage>
        <taxon>Bacteria</taxon>
        <taxon>Bacillati</taxon>
        <taxon>Bacillota</taxon>
        <taxon>Bacilli</taxon>
        <taxon>Bacillales</taxon>
        <taxon>Alicyclobacillaceae</taxon>
        <taxon>Alicyclobacillus</taxon>
    </lineage>
</organism>
<proteinExistence type="predicted"/>
<accession>A0A1I7L9D6</accession>
<feature type="region of interest" description="Disordered" evidence="1">
    <location>
        <begin position="36"/>
        <end position="64"/>
    </location>
</feature>
<name>A0A1I7L9D6_9BACL</name>
<evidence type="ECO:0000256" key="1">
    <source>
        <dbReference type="SAM" id="MobiDB-lite"/>
    </source>
</evidence>
<protein>
    <submittedName>
        <fullName evidence="2">Uncharacterized protein</fullName>
    </submittedName>
</protein>
<dbReference type="STRING" id="392015.SAMN05421543_12925"/>
<keyword evidence="3" id="KW-1185">Reference proteome</keyword>
<gene>
    <name evidence="2" type="ORF">SAMN05421543_12925</name>
</gene>
<dbReference type="AlphaFoldDB" id="A0A1I7L9D6"/>